<name>A0AA88Q058_9TELE</name>
<keyword evidence="15" id="KW-1185">Reference proteome</keyword>
<gene>
    <name evidence="14" type="ORF">Q8A67_007641</name>
</gene>
<evidence type="ECO:0000256" key="6">
    <source>
        <dbReference type="ARBA" id="ARBA00022728"/>
    </source>
</evidence>
<feature type="compositionally biased region" description="Basic and acidic residues" evidence="11">
    <location>
        <begin position="159"/>
        <end position="173"/>
    </location>
</feature>
<evidence type="ECO:0000256" key="8">
    <source>
        <dbReference type="ARBA" id="ARBA00022833"/>
    </source>
</evidence>
<sequence length="276" mass="31837">MFLVSLLIGGVKEQDCRSPNMSFKREGDDQCQLNVLKKRRVADLLSNFIPDDEATLMKNGRYSCLVCSHRPVFDTVDMLMVHRKGKRHLEGMKWFYGKKKDLQREIDKRRHQDYVKAEDERQEPSSSAPLLSQTRKITHHALLRTAPYSSCHKKASERLESSGCGQEDRKDQIKNINSPTHSAIRTENINSISTTSTTVHQEQTEEKGETKKRKKGSSTVCEPITEERRRELEHYLKLKSSGWLQDRSGKWVKDENVEFDSDEEEPDLLPPCSESS</sequence>
<evidence type="ECO:0000313" key="15">
    <source>
        <dbReference type="Proteomes" id="UP001187343"/>
    </source>
</evidence>
<dbReference type="GO" id="GO:0005681">
    <property type="term" value="C:spliceosomal complex"/>
    <property type="evidence" value="ECO:0007669"/>
    <property type="project" value="UniProtKB-KW"/>
</dbReference>
<evidence type="ECO:0000259" key="12">
    <source>
        <dbReference type="Pfam" id="PF15803"/>
    </source>
</evidence>
<dbReference type="Pfam" id="PF15805">
    <property type="entry name" value="SCNM1_acidic"/>
    <property type="match status" value="1"/>
</dbReference>
<feature type="domain" description="Sodium channel modifier 1 acidic C-terminal" evidence="13">
    <location>
        <begin position="226"/>
        <end position="271"/>
    </location>
</feature>
<keyword evidence="6" id="KW-0747">Spliceosome</keyword>
<keyword evidence="10" id="KW-0539">Nucleus</keyword>
<feature type="compositionally biased region" description="Polar residues" evidence="11">
    <location>
        <begin position="124"/>
        <end position="134"/>
    </location>
</feature>
<accession>A0AA88Q058</accession>
<evidence type="ECO:0000259" key="13">
    <source>
        <dbReference type="Pfam" id="PF15805"/>
    </source>
</evidence>
<dbReference type="GO" id="GO:0008380">
    <property type="term" value="P:RNA splicing"/>
    <property type="evidence" value="ECO:0007669"/>
    <property type="project" value="UniProtKB-KW"/>
</dbReference>
<evidence type="ECO:0000313" key="14">
    <source>
        <dbReference type="EMBL" id="KAK2902928.1"/>
    </source>
</evidence>
<dbReference type="InterPro" id="IPR031625">
    <property type="entry name" value="SCNM1_acidic"/>
</dbReference>
<comment type="caution">
    <text evidence="14">The sequence shown here is derived from an EMBL/GenBank/DDBJ whole genome shotgun (WGS) entry which is preliminary data.</text>
</comment>
<keyword evidence="5" id="KW-0479">Metal-binding</keyword>
<feature type="domain" description="Sodium channel modifier 1 zinc-finger" evidence="12">
    <location>
        <begin position="64"/>
        <end position="89"/>
    </location>
</feature>
<dbReference type="Pfam" id="PF15803">
    <property type="entry name" value="zf-SCNM1"/>
    <property type="match status" value="1"/>
</dbReference>
<feature type="compositionally biased region" description="Polar residues" evidence="11">
    <location>
        <begin position="174"/>
        <end position="187"/>
    </location>
</feature>
<feature type="region of interest" description="Disordered" evidence="11">
    <location>
        <begin position="113"/>
        <end position="134"/>
    </location>
</feature>
<feature type="region of interest" description="Disordered" evidence="11">
    <location>
        <begin position="159"/>
        <end position="226"/>
    </location>
</feature>
<dbReference type="PANTHER" id="PTHR32297">
    <property type="entry name" value="SODIUM CHANNEL MODIFIER 1"/>
    <property type="match status" value="1"/>
</dbReference>
<proteinExistence type="predicted"/>
<feature type="compositionally biased region" description="Low complexity" evidence="11">
    <location>
        <begin position="188"/>
        <end position="198"/>
    </location>
</feature>
<evidence type="ECO:0000256" key="2">
    <source>
        <dbReference type="ARBA" id="ARBA00004642"/>
    </source>
</evidence>
<dbReference type="GO" id="GO:0008270">
    <property type="term" value="F:zinc ion binding"/>
    <property type="evidence" value="ECO:0007669"/>
    <property type="project" value="UniProtKB-KW"/>
</dbReference>
<evidence type="ECO:0000256" key="1">
    <source>
        <dbReference type="ARBA" id="ARBA00004324"/>
    </source>
</evidence>
<feature type="compositionally biased region" description="Basic and acidic residues" evidence="11">
    <location>
        <begin position="113"/>
        <end position="123"/>
    </location>
</feature>
<dbReference type="PANTHER" id="PTHR32297:SF1">
    <property type="entry name" value="SODIUM CHANNEL MODIFIER 1"/>
    <property type="match status" value="1"/>
</dbReference>
<feature type="region of interest" description="Disordered" evidence="11">
    <location>
        <begin position="247"/>
        <end position="276"/>
    </location>
</feature>
<dbReference type="InterPro" id="IPR033570">
    <property type="entry name" value="SCNM1"/>
</dbReference>
<evidence type="ECO:0000256" key="9">
    <source>
        <dbReference type="ARBA" id="ARBA00023187"/>
    </source>
</evidence>
<evidence type="ECO:0000256" key="3">
    <source>
        <dbReference type="ARBA" id="ARBA00020620"/>
    </source>
</evidence>
<dbReference type="EMBL" id="JAUYZG010000007">
    <property type="protein sequence ID" value="KAK2902928.1"/>
    <property type="molecule type" value="Genomic_DNA"/>
</dbReference>
<evidence type="ECO:0000256" key="11">
    <source>
        <dbReference type="SAM" id="MobiDB-lite"/>
    </source>
</evidence>
<reference evidence="14" key="1">
    <citation type="submission" date="2023-08" db="EMBL/GenBank/DDBJ databases">
        <title>Chromosome-level Genome Assembly of mud carp (Cirrhinus molitorella).</title>
        <authorList>
            <person name="Liu H."/>
        </authorList>
    </citation>
    <scope>NUCLEOTIDE SEQUENCE</scope>
    <source>
        <strain evidence="14">Prfri</strain>
        <tissue evidence="14">Muscle</tissue>
    </source>
</reference>
<comment type="subcellular location">
    <subcellularLocation>
        <location evidence="1">Nucleus speckle</location>
    </subcellularLocation>
    <subcellularLocation>
        <location evidence="2">Nucleus</location>
        <location evidence="2">Nucleoplasm</location>
    </subcellularLocation>
</comment>
<keyword evidence="4" id="KW-0507">mRNA processing</keyword>
<dbReference type="GO" id="GO:0016607">
    <property type="term" value="C:nuclear speck"/>
    <property type="evidence" value="ECO:0007669"/>
    <property type="project" value="UniProtKB-SubCell"/>
</dbReference>
<dbReference type="Proteomes" id="UP001187343">
    <property type="component" value="Unassembled WGS sequence"/>
</dbReference>
<feature type="compositionally biased region" description="Acidic residues" evidence="11">
    <location>
        <begin position="257"/>
        <end position="267"/>
    </location>
</feature>
<evidence type="ECO:0000256" key="7">
    <source>
        <dbReference type="ARBA" id="ARBA00022771"/>
    </source>
</evidence>
<evidence type="ECO:0000256" key="4">
    <source>
        <dbReference type="ARBA" id="ARBA00022664"/>
    </source>
</evidence>
<dbReference type="GO" id="GO:0006397">
    <property type="term" value="P:mRNA processing"/>
    <property type="evidence" value="ECO:0007669"/>
    <property type="project" value="UniProtKB-KW"/>
</dbReference>
<evidence type="ECO:0000256" key="10">
    <source>
        <dbReference type="ARBA" id="ARBA00023242"/>
    </source>
</evidence>
<keyword evidence="8" id="KW-0862">Zinc</keyword>
<keyword evidence="7" id="KW-0863">Zinc-finger</keyword>
<evidence type="ECO:0000256" key="5">
    <source>
        <dbReference type="ARBA" id="ARBA00022723"/>
    </source>
</evidence>
<keyword evidence="9" id="KW-0508">mRNA splicing</keyword>
<organism evidence="14 15">
    <name type="scientific">Cirrhinus molitorella</name>
    <name type="common">mud carp</name>
    <dbReference type="NCBI Taxonomy" id="172907"/>
    <lineage>
        <taxon>Eukaryota</taxon>
        <taxon>Metazoa</taxon>
        <taxon>Chordata</taxon>
        <taxon>Craniata</taxon>
        <taxon>Vertebrata</taxon>
        <taxon>Euteleostomi</taxon>
        <taxon>Actinopterygii</taxon>
        <taxon>Neopterygii</taxon>
        <taxon>Teleostei</taxon>
        <taxon>Ostariophysi</taxon>
        <taxon>Cypriniformes</taxon>
        <taxon>Cyprinidae</taxon>
        <taxon>Labeoninae</taxon>
        <taxon>Labeonini</taxon>
        <taxon>Cirrhinus</taxon>
    </lineage>
</organism>
<dbReference type="InterPro" id="IPR031622">
    <property type="entry name" value="Znf-SCNM1"/>
</dbReference>
<protein>
    <recommendedName>
        <fullName evidence="3">Sodium channel modifier 1</fullName>
    </recommendedName>
</protein>
<dbReference type="AlphaFoldDB" id="A0AA88Q058"/>
<feature type="compositionally biased region" description="Basic and acidic residues" evidence="11">
    <location>
        <begin position="247"/>
        <end position="256"/>
    </location>
</feature>